<dbReference type="Pfam" id="PF09424">
    <property type="entry name" value="YqeY"/>
    <property type="match status" value="1"/>
</dbReference>
<dbReference type="GO" id="GO:0016884">
    <property type="term" value="F:carbon-nitrogen ligase activity, with glutamine as amido-N-donor"/>
    <property type="evidence" value="ECO:0007669"/>
    <property type="project" value="InterPro"/>
</dbReference>
<protein>
    <submittedName>
        <fullName evidence="1">GatB/YqeY domain-containing protein</fullName>
    </submittedName>
</protein>
<dbReference type="InterPro" id="IPR023168">
    <property type="entry name" value="GatB_Yqey_C_2"/>
</dbReference>
<sequence>MALKEQITEDMKNAMRAKEAGRLATIRLILAEIKRKEVDERIDVSDEQTVAIIEKMIKQRKDSITQFEAGGRADLADIEKAELAVLTTYMPAGLSDEEIAAEVAAAVAASGAAGPQDMGKVMGIVKPKLAGRADMTVVSALVKKALTPA</sequence>
<dbReference type="InterPro" id="IPR019004">
    <property type="entry name" value="YqeY/Aim41"/>
</dbReference>
<dbReference type="PANTHER" id="PTHR28055">
    <property type="entry name" value="ALTERED INHERITANCE OF MITOCHONDRIA PROTEIN 41, MITOCHONDRIAL"/>
    <property type="match status" value="1"/>
</dbReference>
<accession>A0A6L5QK50</accession>
<dbReference type="AlphaFoldDB" id="A0A6L5QK50"/>
<evidence type="ECO:0000313" key="1">
    <source>
        <dbReference type="EMBL" id="MRX10047.1"/>
    </source>
</evidence>
<dbReference type="Gene3D" id="1.10.1510.10">
    <property type="entry name" value="Uncharacterised protein YqeY/AIM41 PF09424, N-terminal domain"/>
    <property type="match status" value="1"/>
</dbReference>
<dbReference type="EMBL" id="WKJM01000017">
    <property type="protein sequence ID" value="MRX10047.1"/>
    <property type="molecule type" value="Genomic_DNA"/>
</dbReference>
<proteinExistence type="predicted"/>
<dbReference type="InterPro" id="IPR042184">
    <property type="entry name" value="YqeY/Aim41_N"/>
</dbReference>
<dbReference type="InterPro" id="IPR003789">
    <property type="entry name" value="Asn/Gln_tRNA_amidoTrase-B-like"/>
</dbReference>
<dbReference type="Proteomes" id="UP000481037">
    <property type="component" value="Unassembled WGS sequence"/>
</dbReference>
<dbReference type="Gene3D" id="1.10.10.410">
    <property type="match status" value="1"/>
</dbReference>
<comment type="caution">
    <text evidence="1">The sequence shown here is derived from an EMBL/GenBank/DDBJ whole genome shotgun (WGS) entry which is preliminary data.</text>
</comment>
<organism evidence="1 2">
    <name type="scientific">Duganella alba</name>
    <dbReference type="NCBI Taxonomy" id="2666081"/>
    <lineage>
        <taxon>Bacteria</taxon>
        <taxon>Pseudomonadati</taxon>
        <taxon>Pseudomonadota</taxon>
        <taxon>Betaproteobacteria</taxon>
        <taxon>Burkholderiales</taxon>
        <taxon>Oxalobacteraceae</taxon>
        <taxon>Telluria group</taxon>
        <taxon>Duganella</taxon>
    </lineage>
</organism>
<reference evidence="1 2" key="1">
    <citation type="submission" date="2019-11" db="EMBL/GenBank/DDBJ databases">
        <title>Novel species isolated from a subtropical stream in China.</title>
        <authorList>
            <person name="Lu H."/>
        </authorList>
    </citation>
    <scope>NUCLEOTIDE SEQUENCE [LARGE SCALE GENOMIC DNA]</scope>
    <source>
        <strain evidence="1 2">FT25W</strain>
    </source>
</reference>
<dbReference type="RefSeq" id="WP_154358297.1">
    <property type="nucleotide sequence ID" value="NZ_WKJM01000017.1"/>
</dbReference>
<dbReference type="PANTHER" id="PTHR28055:SF1">
    <property type="entry name" value="ALTERED INHERITANCE OF MITOCHONDRIA PROTEIN 41, MITOCHONDRIAL"/>
    <property type="match status" value="1"/>
</dbReference>
<dbReference type="SUPFAM" id="SSF89095">
    <property type="entry name" value="GatB/YqeY motif"/>
    <property type="match status" value="1"/>
</dbReference>
<evidence type="ECO:0000313" key="2">
    <source>
        <dbReference type="Proteomes" id="UP000481037"/>
    </source>
</evidence>
<name>A0A6L5QK50_9BURK</name>
<gene>
    <name evidence="1" type="ORF">GJ697_19600</name>
</gene>
<keyword evidence="2" id="KW-1185">Reference proteome</keyword>